<accession>A0A382WMK7</accession>
<dbReference type="EMBL" id="UINC01160604">
    <property type="protein sequence ID" value="SVD59348.1"/>
    <property type="molecule type" value="Genomic_DNA"/>
</dbReference>
<sequence>MNDKITLTPIGGFGEVGKNTLLFEINKEIFIIDAGIKFSADDEDIDIILPDLEYIYSKREKIKGIFITHGHEDHIGALPKLEFLKVPIFCSPLTKEILKKKLNKNQLNQIKEIEINKKYDFNSFSISWFPVVHSIPDSCGLIIKTKSTNIVHTGDFRIDNTPVFGKNTNFDKVSKIINNKCDVLLTDSTNSTIKSKKISEKEIEKGFEKYF</sequence>
<dbReference type="SUPFAM" id="SSF56281">
    <property type="entry name" value="Metallo-hydrolase/oxidoreductase"/>
    <property type="match status" value="1"/>
</dbReference>
<dbReference type="PANTHER" id="PTHR43694">
    <property type="entry name" value="RIBONUCLEASE J"/>
    <property type="match status" value="1"/>
</dbReference>
<name>A0A382WMK7_9ZZZZ</name>
<feature type="non-terminal residue" evidence="2">
    <location>
        <position position="211"/>
    </location>
</feature>
<dbReference type="InterPro" id="IPR001279">
    <property type="entry name" value="Metallo-B-lactamas"/>
</dbReference>
<gene>
    <name evidence="2" type="ORF">METZ01_LOCUS412202</name>
</gene>
<dbReference type="SMART" id="SM00849">
    <property type="entry name" value="Lactamase_B"/>
    <property type="match status" value="1"/>
</dbReference>
<dbReference type="PANTHER" id="PTHR43694:SF1">
    <property type="entry name" value="RIBONUCLEASE J"/>
    <property type="match status" value="1"/>
</dbReference>
<dbReference type="InterPro" id="IPR036866">
    <property type="entry name" value="RibonucZ/Hydroxyglut_hydro"/>
</dbReference>
<protein>
    <recommendedName>
        <fullName evidence="1">Metallo-beta-lactamase domain-containing protein</fullName>
    </recommendedName>
</protein>
<dbReference type="CDD" id="cd07714">
    <property type="entry name" value="RNaseJ_MBL-fold"/>
    <property type="match status" value="1"/>
</dbReference>
<evidence type="ECO:0000259" key="1">
    <source>
        <dbReference type="SMART" id="SM00849"/>
    </source>
</evidence>
<dbReference type="Gene3D" id="3.60.15.10">
    <property type="entry name" value="Ribonuclease Z/Hydroxyacylglutathione hydrolase-like"/>
    <property type="match status" value="1"/>
</dbReference>
<evidence type="ECO:0000313" key="2">
    <source>
        <dbReference type="EMBL" id="SVD59348.1"/>
    </source>
</evidence>
<dbReference type="AlphaFoldDB" id="A0A382WMK7"/>
<reference evidence="2" key="1">
    <citation type="submission" date="2018-05" db="EMBL/GenBank/DDBJ databases">
        <authorList>
            <person name="Lanie J.A."/>
            <person name="Ng W.-L."/>
            <person name="Kazmierczak K.M."/>
            <person name="Andrzejewski T.M."/>
            <person name="Davidsen T.M."/>
            <person name="Wayne K.J."/>
            <person name="Tettelin H."/>
            <person name="Glass J.I."/>
            <person name="Rusch D."/>
            <person name="Podicherti R."/>
            <person name="Tsui H.-C.T."/>
            <person name="Winkler M.E."/>
        </authorList>
    </citation>
    <scope>NUCLEOTIDE SEQUENCE</scope>
</reference>
<proteinExistence type="predicted"/>
<dbReference type="Pfam" id="PF00753">
    <property type="entry name" value="Lactamase_B"/>
    <property type="match status" value="1"/>
</dbReference>
<organism evidence="2">
    <name type="scientific">marine metagenome</name>
    <dbReference type="NCBI Taxonomy" id="408172"/>
    <lineage>
        <taxon>unclassified sequences</taxon>
        <taxon>metagenomes</taxon>
        <taxon>ecological metagenomes</taxon>
    </lineage>
</organism>
<feature type="domain" description="Metallo-beta-lactamase" evidence="1">
    <location>
        <begin position="17"/>
        <end position="207"/>
    </location>
</feature>